<dbReference type="OrthoDB" id="294378at2759"/>
<dbReference type="InterPro" id="IPR001214">
    <property type="entry name" value="SET_dom"/>
</dbReference>
<keyword evidence="3" id="KW-1185">Reference proteome</keyword>
<proteinExistence type="predicted"/>
<dbReference type="Proteomes" id="UP000318571">
    <property type="component" value="Chromosome 10"/>
</dbReference>
<dbReference type="PANTHER" id="PTHR46820:SF1">
    <property type="entry name" value="HISTONE-LYSINE N-METHYLTRANSFERASE SETD7"/>
    <property type="match status" value="1"/>
</dbReference>
<accession>A0A553NEG2</accession>
<sequence>MWNDFSEWIRRAQDPSALFLQELQSEDEGSSGKRVNPKRIDRGLRPLGFSSELNVENQVNYEDGSSFHGDVILGTPFGLGTFQKSDGTLYEGYFHEGCPDGLVKISSNENHFEEAYFKLGHNLGIYRRLSMDNRLEFRVKQKRHFFELVRFEGGGILMGPTASNRSRIFIYPDQRTAIVGQFDDKHRVIKGYYGHVDGFRRSENGLFWPEIRDLKTLTVGFERPNTFSLGTNLLERDLYEKKTCQVGLSKTQDNAGEGLFALRDLRQGDLIAFFNGVRKRRVIRAMPSSANSEDWSDYSITLSRDISLDIPEPMRSIHKYQATLAHKACHSFEPNSAFRRFFHPRFGLIMCIIAIEHIQKEQEILVHYRYPIKSAPSWYQSQWYRYLRYNRGWEPEFIDQFGFVAHDVQETLESLSTRIQSPPSPVFK</sequence>
<reference evidence="2 3" key="1">
    <citation type="journal article" date="2018" name="Nat. Ecol. Evol.">
        <title>Genomic signatures of mitonuclear coevolution across populations of Tigriopus californicus.</title>
        <authorList>
            <person name="Barreto F.S."/>
            <person name="Watson E.T."/>
            <person name="Lima T.G."/>
            <person name="Willett C.S."/>
            <person name="Edmands S."/>
            <person name="Li W."/>
            <person name="Burton R.S."/>
        </authorList>
    </citation>
    <scope>NUCLEOTIDE SEQUENCE [LARGE SCALE GENOMIC DNA]</scope>
    <source>
        <strain evidence="2 3">San Diego</strain>
    </source>
</reference>
<dbReference type="GO" id="GO:0070828">
    <property type="term" value="P:heterochromatin organization"/>
    <property type="evidence" value="ECO:0007669"/>
    <property type="project" value="TreeGrafter"/>
</dbReference>
<dbReference type="SUPFAM" id="SSF82199">
    <property type="entry name" value="SET domain"/>
    <property type="match status" value="1"/>
</dbReference>
<organism evidence="2 3">
    <name type="scientific">Tigriopus californicus</name>
    <name type="common">Marine copepod</name>
    <dbReference type="NCBI Taxonomy" id="6832"/>
    <lineage>
        <taxon>Eukaryota</taxon>
        <taxon>Metazoa</taxon>
        <taxon>Ecdysozoa</taxon>
        <taxon>Arthropoda</taxon>
        <taxon>Crustacea</taxon>
        <taxon>Multicrustacea</taxon>
        <taxon>Hexanauplia</taxon>
        <taxon>Copepoda</taxon>
        <taxon>Harpacticoida</taxon>
        <taxon>Harpacticidae</taxon>
        <taxon>Tigriopus</taxon>
    </lineage>
</organism>
<dbReference type="GO" id="GO:0008170">
    <property type="term" value="F:N-methyltransferase activity"/>
    <property type="evidence" value="ECO:0007669"/>
    <property type="project" value="UniProtKB-ARBA"/>
</dbReference>
<gene>
    <name evidence="2" type="ORF">TCAL_02039</name>
</gene>
<dbReference type="STRING" id="6832.A0A553NEG2"/>
<dbReference type="AlphaFoldDB" id="A0A553NEG2"/>
<dbReference type="OMA" id="DFSEWIR"/>
<dbReference type="PROSITE" id="PS50280">
    <property type="entry name" value="SET"/>
    <property type="match status" value="1"/>
</dbReference>
<dbReference type="InterPro" id="IPR046341">
    <property type="entry name" value="SET_dom_sf"/>
</dbReference>
<evidence type="ECO:0000313" key="2">
    <source>
        <dbReference type="EMBL" id="TRY63830.1"/>
    </source>
</evidence>
<evidence type="ECO:0000259" key="1">
    <source>
        <dbReference type="PROSITE" id="PS50280"/>
    </source>
</evidence>
<dbReference type="GO" id="GO:0005694">
    <property type="term" value="C:chromosome"/>
    <property type="evidence" value="ECO:0007669"/>
    <property type="project" value="TreeGrafter"/>
</dbReference>
<dbReference type="SMART" id="SM00317">
    <property type="entry name" value="SET"/>
    <property type="match status" value="1"/>
</dbReference>
<dbReference type="GO" id="GO:0003682">
    <property type="term" value="F:chromatin binding"/>
    <property type="evidence" value="ECO:0007669"/>
    <property type="project" value="TreeGrafter"/>
</dbReference>
<dbReference type="EMBL" id="VCGU01000458">
    <property type="protein sequence ID" value="TRY63830.1"/>
    <property type="molecule type" value="Genomic_DNA"/>
</dbReference>
<dbReference type="PANTHER" id="PTHR46820">
    <property type="entry name" value="HISTONE-LYSINE N-METHYLTRANSFERASE SETD7"/>
    <property type="match status" value="1"/>
</dbReference>
<evidence type="ECO:0000313" key="3">
    <source>
        <dbReference type="Proteomes" id="UP000318571"/>
    </source>
</evidence>
<dbReference type="GO" id="GO:0005634">
    <property type="term" value="C:nucleus"/>
    <property type="evidence" value="ECO:0007669"/>
    <property type="project" value="TreeGrafter"/>
</dbReference>
<name>A0A553NEG2_TIGCA</name>
<protein>
    <recommendedName>
        <fullName evidence="1">SET domain-containing protein</fullName>
    </recommendedName>
</protein>
<dbReference type="GO" id="GO:0008276">
    <property type="term" value="F:protein methyltransferase activity"/>
    <property type="evidence" value="ECO:0007669"/>
    <property type="project" value="UniProtKB-ARBA"/>
</dbReference>
<dbReference type="Pfam" id="PF00856">
    <property type="entry name" value="SET"/>
    <property type="match status" value="1"/>
</dbReference>
<dbReference type="SUPFAM" id="SSF82185">
    <property type="entry name" value="Histone H3 K4-specific methyltransferase SET7/9 N-terminal domain"/>
    <property type="match status" value="1"/>
</dbReference>
<feature type="domain" description="SET" evidence="1">
    <location>
        <begin position="244"/>
        <end position="369"/>
    </location>
</feature>
<comment type="caution">
    <text evidence="2">The sequence shown here is derived from an EMBL/GenBank/DDBJ whole genome shotgun (WGS) entry which is preliminary data.</text>
</comment>
<dbReference type="Gene3D" id="2.170.270.10">
    <property type="entry name" value="SET domain"/>
    <property type="match status" value="1"/>
</dbReference>
<dbReference type="GO" id="GO:0008757">
    <property type="term" value="F:S-adenosylmethionine-dependent methyltransferase activity"/>
    <property type="evidence" value="ECO:0007669"/>
    <property type="project" value="UniProtKB-ARBA"/>
</dbReference>